<dbReference type="AlphaFoldDB" id="S3BYW9"/>
<sequence>MNKAFKIIWNTARGGYVVASEMQRAHGKTSRVKTAAAFALAGALALSATVTAKTITNDNIQKETTTKLVSGDGELYIETAGDLRQLAEALKTGKLDVIRAALGVGSNAAGSTVTLVGAAGGKQYIDDNTLEILDAAKSFKSELKSIYEKLVQQTESTDKRPVVTENGTQVIVGEKDQTPLVLGLTGADNVINLGAEVPILFQPHEMEVTRIGSSEITVHSGNLLAVTGGSVALNVNGPYLKASGFTVPLAAPSTTATVDGSTTITLQGSTTSAAVFTGGSAIALGGEATSNVTGTSHLSIGTKASPAGYEGMTLGAFGGGLSAATMGGTAASKVEQDTTVTITDGMAAGVFGGGAAMAAEFDGVWALLKGPLGPLRRLH</sequence>
<gene>
    <name evidence="2" type="ORF">HMPREF1476_01279</name>
</gene>
<dbReference type="Proteomes" id="UP000014400">
    <property type="component" value="Unassembled WGS sequence"/>
</dbReference>
<evidence type="ECO:0000313" key="2">
    <source>
        <dbReference type="EMBL" id="EPD99242.1"/>
    </source>
</evidence>
<dbReference type="InterPro" id="IPR024973">
    <property type="entry name" value="ESPR"/>
</dbReference>
<dbReference type="PATRIC" id="fig|1203554.3.peg.1339"/>
<comment type="caution">
    <text evidence="2">The sequence shown here is derived from an EMBL/GenBank/DDBJ whole genome shotgun (WGS) entry which is preliminary data.</text>
</comment>
<dbReference type="eggNOG" id="ENOG5030YFC">
    <property type="taxonomic scope" value="Bacteria"/>
</dbReference>
<reference evidence="2 3" key="1">
    <citation type="submission" date="2013-04" db="EMBL/GenBank/DDBJ databases">
        <title>The Genome Sequence of Sutterella wadsworthensis HGA0223.</title>
        <authorList>
            <consortium name="The Broad Institute Genomics Platform"/>
            <person name="Earl A."/>
            <person name="Ward D."/>
            <person name="Feldgarden M."/>
            <person name="Gevers D."/>
            <person name="Schmidt T.M."/>
            <person name="Dover J."/>
            <person name="Dai D."/>
            <person name="Walker B."/>
            <person name="Young S."/>
            <person name="Zeng Q."/>
            <person name="Gargeya S."/>
            <person name="Fitzgerald M."/>
            <person name="Haas B."/>
            <person name="Abouelleil A."/>
            <person name="Allen A.W."/>
            <person name="Alvarado L."/>
            <person name="Arachchi H.M."/>
            <person name="Berlin A.M."/>
            <person name="Chapman S.B."/>
            <person name="Gainer-Dewar J."/>
            <person name="Goldberg J."/>
            <person name="Griggs A."/>
            <person name="Gujja S."/>
            <person name="Hansen M."/>
            <person name="Howarth C."/>
            <person name="Imamovic A."/>
            <person name="Ireland A."/>
            <person name="Larimer J."/>
            <person name="McCowan C."/>
            <person name="Murphy C."/>
            <person name="Pearson M."/>
            <person name="Poon T.W."/>
            <person name="Priest M."/>
            <person name="Roberts A."/>
            <person name="Saif S."/>
            <person name="Shea T."/>
            <person name="Sisk P."/>
            <person name="Sykes S."/>
            <person name="Wortman J."/>
            <person name="Nusbaum C."/>
            <person name="Birren B."/>
        </authorList>
    </citation>
    <scope>NUCLEOTIDE SEQUENCE [LARGE SCALE GENOMIC DNA]</scope>
    <source>
        <strain evidence="2 3">HGA0223</strain>
    </source>
</reference>
<organism evidence="2 3">
    <name type="scientific">Sutterella wadsworthensis HGA0223</name>
    <dbReference type="NCBI Taxonomy" id="1203554"/>
    <lineage>
        <taxon>Bacteria</taxon>
        <taxon>Pseudomonadati</taxon>
        <taxon>Pseudomonadota</taxon>
        <taxon>Betaproteobacteria</taxon>
        <taxon>Burkholderiales</taxon>
        <taxon>Sutterellaceae</taxon>
        <taxon>Sutterella</taxon>
    </lineage>
</organism>
<dbReference type="Pfam" id="PF13018">
    <property type="entry name" value="ESPR"/>
    <property type="match status" value="1"/>
</dbReference>
<evidence type="ECO:0000259" key="1">
    <source>
        <dbReference type="Pfam" id="PF13018"/>
    </source>
</evidence>
<keyword evidence="3" id="KW-1185">Reference proteome</keyword>
<dbReference type="HOGENOM" id="CLU_043806_0_0_4"/>
<evidence type="ECO:0000313" key="3">
    <source>
        <dbReference type="Proteomes" id="UP000014400"/>
    </source>
</evidence>
<dbReference type="STRING" id="1203554.HMPREF1476_01279"/>
<proteinExistence type="predicted"/>
<feature type="domain" description="ESPR" evidence="1">
    <location>
        <begin position="1"/>
        <end position="47"/>
    </location>
</feature>
<name>S3BYW9_9BURK</name>
<protein>
    <recommendedName>
        <fullName evidence="1">ESPR domain-containing protein</fullName>
    </recommendedName>
</protein>
<accession>S3BYW9</accession>
<dbReference type="RefSeq" id="WP_016474522.1">
    <property type="nucleotide sequence ID" value="NZ_KE150480.1"/>
</dbReference>
<dbReference type="EMBL" id="ATCF01000017">
    <property type="protein sequence ID" value="EPD99242.1"/>
    <property type="molecule type" value="Genomic_DNA"/>
</dbReference>